<dbReference type="Gramene" id="PRQ43001">
    <property type="protein sequence ID" value="PRQ43001"/>
    <property type="gene ID" value="RchiOBHm_Chr3g0463711"/>
</dbReference>
<evidence type="ECO:0000259" key="3">
    <source>
        <dbReference type="Pfam" id="PF03081"/>
    </source>
</evidence>
<dbReference type="STRING" id="74649.A0A2P6R9B2"/>
<comment type="similarity">
    <text evidence="1">Belongs to the EXO70 family.</text>
</comment>
<protein>
    <submittedName>
        <fullName evidence="4">Putative exocyst complex component Exo70, cullin repeat-like-containing domain-containing protein</fullName>
    </submittedName>
</protein>
<sequence length="86" mass="9677">MFRTLDLYRAISDLWPEIEFIFSFESTSAVRSLGINSLIKLSEAVRTMLKDFEDAVAGSLLRLLRSRRVADFSTDRVAGSCATLQT</sequence>
<name>A0A2P6R9B2_ROSCH</name>
<organism evidence="4 5">
    <name type="scientific">Rosa chinensis</name>
    <name type="common">China rose</name>
    <dbReference type="NCBI Taxonomy" id="74649"/>
    <lineage>
        <taxon>Eukaryota</taxon>
        <taxon>Viridiplantae</taxon>
        <taxon>Streptophyta</taxon>
        <taxon>Embryophyta</taxon>
        <taxon>Tracheophyta</taxon>
        <taxon>Spermatophyta</taxon>
        <taxon>Magnoliopsida</taxon>
        <taxon>eudicotyledons</taxon>
        <taxon>Gunneridae</taxon>
        <taxon>Pentapetalae</taxon>
        <taxon>rosids</taxon>
        <taxon>fabids</taxon>
        <taxon>Rosales</taxon>
        <taxon>Rosaceae</taxon>
        <taxon>Rosoideae</taxon>
        <taxon>Rosoideae incertae sedis</taxon>
        <taxon>Rosa</taxon>
    </lineage>
</organism>
<dbReference type="AlphaFoldDB" id="A0A2P6R9B2"/>
<feature type="domain" description="Exocyst complex subunit Exo70 C-terminal" evidence="3">
    <location>
        <begin position="1"/>
        <end position="57"/>
    </location>
</feature>
<evidence type="ECO:0000313" key="5">
    <source>
        <dbReference type="Proteomes" id="UP000238479"/>
    </source>
</evidence>
<dbReference type="GO" id="GO:0005546">
    <property type="term" value="F:phosphatidylinositol-4,5-bisphosphate binding"/>
    <property type="evidence" value="ECO:0007669"/>
    <property type="project" value="InterPro"/>
</dbReference>
<accession>A0A2P6R9B2</accession>
<evidence type="ECO:0000256" key="2">
    <source>
        <dbReference type="ARBA" id="ARBA00022448"/>
    </source>
</evidence>
<proteinExistence type="inferred from homology"/>
<dbReference type="InterPro" id="IPR016159">
    <property type="entry name" value="Cullin_repeat-like_dom_sf"/>
</dbReference>
<reference evidence="4 5" key="1">
    <citation type="journal article" date="2018" name="Nat. Genet.">
        <title>The Rosa genome provides new insights in the design of modern roses.</title>
        <authorList>
            <person name="Bendahmane M."/>
        </authorList>
    </citation>
    <scope>NUCLEOTIDE SEQUENCE [LARGE SCALE GENOMIC DNA]</scope>
    <source>
        <strain evidence="5">cv. Old Blush</strain>
    </source>
</reference>
<dbReference type="Proteomes" id="UP000238479">
    <property type="component" value="Chromosome 3"/>
</dbReference>
<evidence type="ECO:0000256" key="1">
    <source>
        <dbReference type="ARBA" id="ARBA00006756"/>
    </source>
</evidence>
<dbReference type="Gene3D" id="1.20.1280.170">
    <property type="entry name" value="Exocyst complex component Exo70"/>
    <property type="match status" value="1"/>
</dbReference>
<dbReference type="EMBL" id="PDCK01000041">
    <property type="protein sequence ID" value="PRQ43001.1"/>
    <property type="molecule type" value="Genomic_DNA"/>
</dbReference>
<dbReference type="Pfam" id="PF03081">
    <property type="entry name" value="Exo70_C"/>
    <property type="match status" value="1"/>
</dbReference>
<dbReference type="SUPFAM" id="SSF74788">
    <property type="entry name" value="Cullin repeat-like"/>
    <property type="match status" value="1"/>
</dbReference>
<comment type="caution">
    <text evidence="4">The sequence shown here is derived from an EMBL/GenBank/DDBJ whole genome shotgun (WGS) entry which is preliminary data.</text>
</comment>
<keyword evidence="2" id="KW-0813">Transport</keyword>
<dbReference type="GO" id="GO:0000145">
    <property type="term" value="C:exocyst"/>
    <property type="evidence" value="ECO:0007669"/>
    <property type="project" value="InterPro"/>
</dbReference>
<dbReference type="InterPro" id="IPR046364">
    <property type="entry name" value="Exo70_C"/>
</dbReference>
<evidence type="ECO:0000313" key="4">
    <source>
        <dbReference type="EMBL" id="PRQ43001.1"/>
    </source>
</evidence>
<gene>
    <name evidence="4" type="ORF">RchiOBHm_Chr3g0463711</name>
</gene>
<keyword evidence="5" id="KW-1185">Reference proteome</keyword>
<dbReference type="GO" id="GO:0006887">
    <property type="term" value="P:exocytosis"/>
    <property type="evidence" value="ECO:0007669"/>
    <property type="project" value="InterPro"/>
</dbReference>